<evidence type="ECO:0000256" key="1">
    <source>
        <dbReference type="ARBA" id="ARBA00000822"/>
    </source>
</evidence>
<evidence type="ECO:0000256" key="6">
    <source>
        <dbReference type="RuleBase" id="RU000489"/>
    </source>
</evidence>
<dbReference type="GO" id="GO:0008843">
    <property type="term" value="F:endochitinase activity"/>
    <property type="evidence" value="ECO:0007669"/>
    <property type="project" value="UniProtKB-EC"/>
</dbReference>
<evidence type="ECO:0000313" key="11">
    <source>
        <dbReference type="Proteomes" id="UP000288943"/>
    </source>
</evidence>
<dbReference type="OrthoDB" id="9775889at2"/>
<reference evidence="10 11" key="1">
    <citation type="submission" date="2018-01" db="EMBL/GenBank/DDBJ databases">
        <title>The whole genome sequencing and assembly of Paenibacillus chitinolyticus KCCM 41400 strain.</title>
        <authorList>
            <person name="Kim J.-Y."/>
            <person name="Park M.-K."/>
            <person name="Lee Y.-J."/>
            <person name="Yi H."/>
            <person name="Bahn Y.-S."/>
            <person name="Kim J.F."/>
            <person name="Lee D.-W."/>
        </authorList>
    </citation>
    <scope>NUCLEOTIDE SEQUENCE [LARGE SCALE GENOMIC DNA]</scope>
    <source>
        <strain evidence="10 11">KCCM 41400</strain>
    </source>
</reference>
<dbReference type="InterPro" id="IPR001223">
    <property type="entry name" value="Glyco_hydro18_cat"/>
</dbReference>
<dbReference type="SUPFAM" id="SSF51445">
    <property type="entry name" value="(Trans)glycosidases"/>
    <property type="match status" value="1"/>
</dbReference>
<dbReference type="Proteomes" id="UP000288943">
    <property type="component" value="Chromosome"/>
</dbReference>
<sequence length="353" mass="39593">MSKPYVVAGYVADAGLPDVTGEDLGKLTHLNVAFGHVREDEIRIDHLACLDELTRFKTVNPDLVLLLSVGGWGSGGFSEAASTEEGRRRMAQSAVNILLAHPFDGIDLDWEYPCYSTAGIQSSPEDKRNFTLLLQTIREAIDEQGRKDGRRYLLTIAVGADQYYLDGTEMDQVHRYLDFLQVMTYDMRGGFQVLTGHHTNLYNSTGDLFRISTDTSINLYLSAGVPRDKIVVGAAFYSRQWEKVPDAANGLHQIAGGSGGYGPNYTTLANDYINKNGYVRYWDEEAKAPYLFNGSTFITYDDEESLQHKCRYVEEKNLAGIMFWEYGCDKTRRLLDSLHRGLNKPIDSASKTF</sequence>
<dbReference type="InterPro" id="IPR001579">
    <property type="entry name" value="Glyco_hydro_18_chit_AS"/>
</dbReference>
<dbReference type="GO" id="GO:0005975">
    <property type="term" value="P:carbohydrate metabolic process"/>
    <property type="evidence" value="ECO:0007669"/>
    <property type="project" value="InterPro"/>
</dbReference>
<protein>
    <recommendedName>
        <fullName evidence="2">chitinase</fullName>
        <ecNumber evidence="2">3.2.1.14</ecNumber>
    </recommendedName>
</protein>
<dbReference type="EC" id="3.2.1.14" evidence="2"/>
<evidence type="ECO:0000256" key="2">
    <source>
        <dbReference type="ARBA" id="ARBA00012729"/>
    </source>
</evidence>
<dbReference type="PROSITE" id="PS01095">
    <property type="entry name" value="GH18_1"/>
    <property type="match status" value="1"/>
</dbReference>
<dbReference type="Gene3D" id="3.10.50.10">
    <property type="match status" value="1"/>
</dbReference>
<dbReference type="Proteomes" id="UP001527202">
    <property type="component" value="Unassembled WGS sequence"/>
</dbReference>
<evidence type="ECO:0000256" key="5">
    <source>
        <dbReference type="ARBA" id="ARBA00023295"/>
    </source>
</evidence>
<dbReference type="CDD" id="cd06548">
    <property type="entry name" value="GH18_chitinase"/>
    <property type="match status" value="1"/>
</dbReference>
<dbReference type="GeneID" id="95374689"/>
<keyword evidence="4" id="KW-0119">Carbohydrate metabolism</keyword>
<comment type="catalytic activity">
    <reaction evidence="1">
        <text>Random endo-hydrolysis of N-acetyl-beta-D-glucosaminide (1-&gt;4)-beta-linkages in chitin and chitodextrins.</text>
        <dbReference type="EC" id="3.2.1.14"/>
    </reaction>
</comment>
<dbReference type="RefSeq" id="WP_042229219.1">
    <property type="nucleotide sequence ID" value="NZ_CP026520.1"/>
</dbReference>
<keyword evidence="4" id="KW-0146">Chitin degradation</keyword>
<dbReference type="PANTHER" id="PTHR11177:SF317">
    <property type="entry name" value="CHITINASE 12-RELATED"/>
    <property type="match status" value="1"/>
</dbReference>
<dbReference type="SMART" id="SM00636">
    <property type="entry name" value="Glyco_18"/>
    <property type="match status" value="1"/>
</dbReference>
<comment type="similarity">
    <text evidence="7">Belongs to the glycosyl hydrolase 18 family.</text>
</comment>
<gene>
    <name evidence="9" type="ORF">M5X16_08430</name>
    <name evidence="10" type="ORF">PC41400_07665</name>
</gene>
<dbReference type="InterPro" id="IPR011583">
    <property type="entry name" value="Chitinase_II/V-like_cat"/>
</dbReference>
<keyword evidence="3 6" id="KW-0378">Hydrolase</keyword>
<dbReference type="GO" id="GO:0006032">
    <property type="term" value="P:chitin catabolic process"/>
    <property type="evidence" value="ECO:0007669"/>
    <property type="project" value="UniProtKB-KW"/>
</dbReference>
<organism evidence="10 11">
    <name type="scientific">Paenibacillus chitinolyticus</name>
    <dbReference type="NCBI Taxonomy" id="79263"/>
    <lineage>
        <taxon>Bacteria</taxon>
        <taxon>Bacillati</taxon>
        <taxon>Bacillota</taxon>
        <taxon>Bacilli</taxon>
        <taxon>Bacillales</taxon>
        <taxon>Paenibacillaceae</taxon>
        <taxon>Paenibacillus</taxon>
    </lineage>
</organism>
<evidence type="ECO:0000256" key="3">
    <source>
        <dbReference type="ARBA" id="ARBA00022801"/>
    </source>
</evidence>
<dbReference type="InterPro" id="IPR017853">
    <property type="entry name" value="GH"/>
</dbReference>
<reference evidence="9 12" key="2">
    <citation type="submission" date="2022-05" db="EMBL/GenBank/DDBJ databases">
        <title>Genome Sequencing of Bee-Associated Microbes.</title>
        <authorList>
            <person name="Dunlap C."/>
        </authorList>
    </citation>
    <scope>NUCLEOTIDE SEQUENCE [LARGE SCALE GENOMIC DNA]</scope>
    <source>
        <strain evidence="9 12">NRRL B-23120</strain>
    </source>
</reference>
<evidence type="ECO:0000256" key="7">
    <source>
        <dbReference type="RuleBase" id="RU004453"/>
    </source>
</evidence>
<dbReference type="Pfam" id="PF00704">
    <property type="entry name" value="Glyco_hydro_18"/>
    <property type="match status" value="1"/>
</dbReference>
<dbReference type="Gene3D" id="3.20.20.80">
    <property type="entry name" value="Glycosidases"/>
    <property type="match status" value="1"/>
</dbReference>
<keyword evidence="5 6" id="KW-0326">Glycosidase</keyword>
<dbReference type="PANTHER" id="PTHR11177">
    <property type="entry name" value="CHITINASE"/>
    <property type="match status" value="1"/>
</dbReference>
<dbReference type="InterPro" id="IPR050314">
    <property type="entry name" value="Glycosyl_Hydrlase_18"/>
</dbReference>
<dbReference type="GO" id="GO:0008061">
    <property type="term" value="F:chitin binding"/>
    <property type="evidence" value="ECO:0007669"/>
    <property type="project" value="InterPro"/>
</dbReference>
<keyword evidence="4" id="KW-0624">Polysaccharide degradation</keyword>
<feature type="domain" description="GH18" evidence="8">
    <location>
        <begin position="5"/>
        <end position="345"/>
    </location>
</feature>
<evidence type="ECO:0000259" key="8">
    <source>
        <dbReference type="PROSITE" id="PS51910"/>
    </source>
</evidence>
<dbReference type="EMBL" id="CP026520">
    <property type="protein sequence ID" value="QAV17545.1"/>
    <property type="molecule type" value="Genomic_DNA"/>
</dbReference>
<dbReference type="AlphaFoldDB" id="A0A410WT31"/>
<name>A0A410WT31_9BACL</name>
<keyword evidence="12" id="KW-1185">Reference proteome</keyword>
<evidence type="ECO:0000256" key="4">
    <source>
        <dbReference type="ARBA" id="ARBA00023024"/>
    </source>
</evidence>
<accession>A0A410WT31</accession>
<dbReference type="InterPro" id="IPR029070">
    <property type="entry name" value="Chitinase_insertion_sf"/>
</dbReference>
<evidence type="ECO:0000313" key="9">
    <source>
        <dbReference type="EMBL" id="MCY9595797.1"/>
    </source>
</evidence>
<dbReference type="PROSITE" id="PS51910">
    <property type="entry name" value="GH18_2"/>
    <property type="match status" value="1"/>
</dbReference>
<evidence type="ECO:0000313" key="10">
    <source>
        <dbReference type="EMBL" id="QAV17545.1"/>
    </source>
</evidence>
<dbReference type="SUPFAM" id="SSF54556">
    <property type="entry name" value="Chitinase insertion domain"/>
    <property type="match status" value="1"/>
</dbReference>
<proteinExistence type="inferred from homology"/>
<dbReference type="KEGG" id="pchi:PC41400_07665"/>
<dbReference type="EMBL" id="JAMDMJ010000008">
    <property type="protein sequence ID" value="MCY9595797.1"/>
    <property type="molecule type" value="Genomic_DNA"/>
</dbReference>
<evidence type="ECO:0000313" key="12">
    <source>
        <dbReference type="Proteomes" id="UP001527202"/>
    </source>
</evidence>